<evidence type="ECO:0000256" key="1">
    <source>
        <dbReference type="ARBA" id="ARBA00022669"/>
    </source>
</evidence>
<feature type="domain" description="Chitin-binding type-2" evidence="8">
    <location>
        <begin position="733"/>
        <end position="787"/>
    </location>
</feature>
<keyword evidence="5" id="KW-0325">Glycoprotein</keyword>
<evidence type="ECO:0000256" key="4">
    <source>
        <dbReference type="ARBA" id="ARBA00023157"/>
    </source>
</evidence>
<name>A0A6P8M4B6_BOMIM</name>
<feature type="domain" description="Chitin-binding type-2" evidence="8">
    <location>
        <begin position="417"/>
        <end position="461"/>
    </location>
</feature>
<dbReference type="GeneID" id="105681815"/>
<organism evidence="9 10">
    <name type="scientific">Bombus impatiens</name>
    <name type="common">Bumblebee</name>
    <dbReference type="NCBI Taxonomy" id="132113"/>
    <lineage>
        <taxon>Eukaryota</taxon>
        <taxon>Metazoa</taxon>
        <taxon>Ecdysozoa</taxon>
        <taxon>Arthropoda</taxon>
        <taxon>Hexapoda</taxon>
        <taxon>Insecta</taxon>
        <taxon>Pterygota</taxon>
        <taxon>Neoptera</taxon>
        <taxon>Endopterygota</taxon>
        <taxon>Hymenoptera</taxon>
        <taxon>Apocrita</taxon>
        <taxon>Aculeata</taxon>
        <taxon>Apoidea</taxon>
        <taxon>Anthophila</taxon>
        <taxon>Apidae</taxon>
        <taxon>Bombus</taxon>
        <taxon>Pyrobombus</taxon>
    </lineage>
</organism>
<dbReference type="GO" id="GO:0008061">
    <property type="term" value="F:chitin binding"/>
    <property type="evidence" value="ECO:0007669"/>
    <property type="project" value="UniProtKB-KW"/>
</dbReference>
<feature type="domain" description="Chitin-binding type-2" evidence="8">
    <location>
        <begin position="26"/>
        <end position="89"/>
    </location>
</feature>
<proteinExistence type="predicted"/>
<dbReference type="RefSeq" id="XP_033180226.1">
    <property type="nucleotide sequence ID" value="XM_033324335.1"/>
</dbReference>
<dbReference type="GO" id="GO:0005576">
    <property type="term" value="C:extracellular region"/>
    <property type="evidence" value="ECO:0007669"/>
    <property type="project" value="InterPro"/>
</dbReference>
<feature type="domain" description="Chitin-binding type-2" evidence="8">
    <location>
        <begin position="198"/>
        <end position="254"/>
    </location>
</feature>
<dbReference type="PANTHER" id="PTHR23301">
    <property type="entry name" value="CHITIN BINDING PERITROPHIN-A"/>
    <property type="match status" value="1"/>
</dbReference>
<feature type="region of interest" description="Disordered" evidence="6">
    <location>
        <begin position="983"/>
        <end position="1450"/>
    </location>
</feature>
<evidence type="ECO:0000256" key="2">
    <source>
        <dbReference type="ARBA" id="ARBA00022729"/>
    </source>
</evidence>
<evidence type="ECO:0000256" key="3">
    <source>
        <dbReference type="ARBA" id="ARBA00022737"/>
    </source>
</evidence>
<dbReference type="Proteomes" id="UP000515180">
    <property type="component" value="Unplaced"/>
</dbReference>
<dbReference type="InterPro" id="IPR051940">
    <property type="entry name" value="Chitin_bind-dev_reg"/>
</dbReference>
<reference evidence="10" key="1">
    <citation type="submission" date="2025-08" db="UniProtKB">
        <authorList>
            <consortium name="RefSeq"/>
        </authorList>
    </citation>
    <scope>IDENTIFICATION</scope>
</reference>
<feature type="domain" description="Chitin-binding type-2" evidence="8">
    <location>
        <begin position="91"/>
        <end position="146"/>
    </location>
</feature>
<dbReference type="InterPro" id="IPR002557">
    <property type="entry name" value="Chitin-bd_dom"/>
</dbReference>
<evidence type="ECO:0000256" key="6">
    <source>
        <dbReference type="SAM" id="MobiDB-lite"/>
    </source>
</evidence>
<dbReference type="Gene3D" id="2.170.140.10">
    <property type="entry name" value="Chitin binding domain"/>
    <property type="match status" value="11"/>
</dbReference>
<feature type="domain" description="Chitin-binding type-2" evidence="8">
    <location>
        <begin position="486"/>
        <end position="540"/>
    </location>
</feature>
<feature type="chain" id="PRO_5027932394" evidence="7">
    <location>
        <begin position="21"/>
        <end position="1504"/>
    </location>
</feature>
<feature type="compositionally biased region" description="Low complexity" evidence="6">
    <location>
        <begin position="1416"/>
        <end position="1430"/>
    </location>
</feature>
<evidence type="ECO:0000313" key="10">
    <source>
        <dbReference type="RefSeq" id="XP_033180226.1"/>
    </source>
</evidence>
<gene>
    <name evidence="10" type="primary">LOC105681815</name>
</gene>
<feature type="domain" description="Chitin-binding type-2" evidence="8">
    <location>
        <begin position="547"/>
        <end position="606"/>
    </location>
</feature>
<feature type="domain" description="Chitin-binding type-2" evidence="8">
    <location>
        <begin position="330"/>
        <end position="386"/>
    </location>
</feature>
<feature type="domain" description="Chitin-binding type-2" evidence="8">
    <location>
        <begin position="622"/>
        <end position="661"/>
    </location>
</feature>
<dbReference type="PROSITE" id="PS50940">
    <property type="entry name" value="CHIT_BIND_II"/>
    <property type="match status" value="13"/>
</dbReference>
<evidence type="ECO:0000256" key="7">
    <source>
        <dbReference type="SAM" id="SignalP"/>
    </source>
</evidence>
<keyword evidence="1" id="KW-0147">Chitin-binding</keyword>
<keyword evidence="3" id="KW-0677">Repeat</keyword>
<feature type="domain" description="Chitin-binding type-2" evidence="8">
    <location>
        <begin position="671"/>
        <end position="732"/>
    </location>
</feature>
<dbReference type="Pfam" id="PF01607">
    <property type="entry name" value="CBM_14"/>
    <property type="match status" value="10"/>
</dbReference>
<feature type="domain" description="Chitin-binding type-2" evidence="8">
    <location>
        <begin position="1448"/>
        <end position="1504"/>
    </location>
</feature>
<dbReference type="InterPro" id="IPR036508">
    <property type="entry name" value="Chitin-bd_dom_sf"/>
</dbReference>
<evidence type="ECO:0000256" key="5">
    <source>
        <dbReference type="ARBA" id="ARBA00023180"/>
    </source>
</evidence>
<feature type="domain" description="Chitin-binding type-2" evidence="8">
    <location>
        <begin position="258"/>
        <end position="314"/>
    </location>
</feature>
<dbReference type="OrthoDB" id="6020543at2759"/>
<keyword evidence="2 7" id="KW-0732">Signal</keyword>
<evidence type="ECO:0000313" key="9">
    <source>
        <dbReference type="Proteomes" id="UP000515180"/>
    </source>
</evidence>
<evidence type="ECO:0000259" key="8">
    <source>
        <dbReference type="PROSITE" id="PS50940"/>
    </source>
</evidence>
<keyword evidence="9" id="KW-1185">Reference proteome</keyword>
<keyword evidence="4" id="KW-1015">Disulfide bond</keyword>
<protein>
    <submittedName>
        <fullName evidence="10">Uncharacterized protein LOC105681815</fullName>
    </submittedName>
</protein>
<feature type="signal peptide" evidence="7">
    <location>
        <begin position="1"/>
        <end position="20"/>
    </location>
</feature>
<feature type="domain" description="Chitin-binding type-2" evidence="8">
    <location>
        <begin position="147"/>
        <end position="195"/>
    </location>
</feature>
<feature type="compositionally biased region" description="Pro residues" evidence="6">
    <location>
        <begin position="999"/>
        <end position="1415"/>
    </location>
</feature>
<dbReference type="SMART" id="SM00494">
    <property type="entry name" value="ChtBD2"/>
    <property type="match status" value="14"/>
</dbReference>
<accession>A0A6P8M4B6</accession>
<sequence>MRDLLLLVIAVLAVTGNAFAEIHEIPTKCPESAGKTVQLAHKHDCTKFYECSNGQKLLSNCPEFAPGEKLHFDPELQNCTFPWEANCASRAPDCSKDEFIQPHPTNCSLYYKCENGEKVLKTCDEGQLFNFDSLECVDKDAAKCKVYDSCPTGKLLEAVLLPHYRESLYYECIDGQDAVRRCPSGHVFDNELRQCVSKVYCPGTGTKRISHETDCGLFYECMDGVKVENACEDGLSFDESKGICTWSPRHECSKEKNIIDCPPEGYTFLPHECSCTKYYSCEDGERFIQQCPEGMMYDYIRKVCDLSRTAICWNQMYTDGNYLDPNCYNSTDCPISSHARFPHKECRFYYECKGGAKCLRRCSEGHVFNPNLQLCDLPKNVPGCGGGGNNEPDDTTPNNTDNDCTWCNCINCIIRSAYPEDCNLYYQCENGQKVIKRCPRNLVFDHINQICDYQENVHCIPTTTSITTPTTTSITTPTTTTTTTKPSFCIEGQRKPHECQCSEYYECHHERYQWFRCSPGKWFDWILLECVEQNRANCYHQKNKDCEGTCSSSTSRLPHKDCDKYCTCYRGTTTVETCPRHMYYDRGTQNCQWPEDISYWGTQCNPSDCSFGENYVPHECLCYGYYSCSGNSKTIEWCGNGQYFDYREERCVDSRDAHCYVSPSCEAIKKCGTCEATKHNTSSYADDCQRYCRCSGRKVYIEQCASGLYYDIQSGECAWPENVNLTLGHCPLVTDCTRTSKSIPHNCRCNLYYECIEGVKYYAECPGTSSFDYVLGTCVNKEPHCYHEFSTPDIINSCIGHCPEQTSSSPIVRLQHKDCNRYCVCSMGAPYIVNCPGCSQYDSQLQTCVPSNLCNCDLRANKTLWSDIPFVSNFLLLYLLFIAVTVATADENCPEVVSHDCIPMQQCIGKGNKNYTHHIPYLDDCHKYYKCLGHIACLLCCPRFGSGQNRLVFNPEEQHPANYSIATDHAANYSTATDHAANYSTTTDHATKEPTTSPTTPPEPTTSPTTPPEPTTSPTTPPEPTTSPTTPPEPTTSPTTPPEPTTSPTTPPEPTTSPTTPPEPTTSPTTPPEPTTSPTTPPEPTTSPTTPPEPTTSPTTPPEPTTSPTTPPEPTTSPTTPPEPTTSPTTPPEPTTSPTTPPEPTTSPTTPPEPTTSPTTPPEPTTSPTTPPEPTTSPTTPPEPTTSPTTPPEPTTSPTTPPEPTTSPTTPPEPTTSPTTPPEPTTPPTTPPEPTTQPTTPPEPTTPPTTPPEPTTPPTTPPEPTTQPTTPPEPTTPPTTPPEPTTPPTTPPEPTTQPTTPPEPTTPPTTPPEPTTPPTTPPEPTTQPTTPPEPTTPPTTPPEPTTPPTTPPEPTTQPTTPPEPTTPPTTPPEPTTPPTTPPEPTTQPTTPPEPTTPPTTPPEPTTSPTTPPEPTTQPTTPSKSTTQSTTPPKPTSPSDDNPTHAPIVSNCPSSGVVNIQHETDCNKYYTCHDGRKSSVKVCAVGTLYNHIIGACDLKEHVRCG</sequence>
<dbReference type="SUPFAM" id="SSF57625">
    <property type="entry name" value="Invertebrate chitin-binding proteins"/>
    <property type="match status" value="14"/>
</dbReference>
<dbReference type="PANTHER" id="PTHR23301:SF0">
    <property type="entry name" value="CHITIN-BINDING TYPE-2 DOMAIN-CONTAINING PROTEIN-RELATED"/>
    <property type="match status" value="1"/>
</dbReference>